<keyword evidence="5" id="KW-1185">Reference proteome</keyword>
<evidence type="ECO:0000256" key="2">
    <source>
        <dbReference type="SAM" id="MobiDB-lite"/>
    </source>
</evidence>
<evidence type="ECO:0000256" key="1">
    <source>
        <dbReference type="ARBA" id="ARBA00023125"/>
    </source>
</evidence>
<sequence length="280" mass="32168">MRVDKGRTRAITHSMNRKSREEKEPAAQSLIGCRYRNKSQTDTRKPLLGEQMEKELVGYLLQIEEKFYGLTLKDLRRMAFQLASRNSMQHPFKQGEVGRAWVDLFLQRHKQTLSMHADYIASLHESGRSCISWSKPQEKHQEGSSDDQPANLADSSSSLISSLGELQPSSSKAASSPSEASAEHLTRLRTMASWSRSEIRAVLRYNFVCGLSIDQCLEEMTRALNNDCPHRTTIFRWFREFQRGNFTLEDAEREGKPRTSVTEENITAVRKMLDERHTSR</sequence>
<feature type="domain" description="HTH CENPB-type" evidence="3">
    <location>
        <begin position="40"/>
        <end position="115"/>
    </location>
</feature>
<dbReference type="GO" id="GO:0003677">
    <property type="term" value="F:DNA binding"/>
    <property type="evidence" value="ECO:0007669"/>
    <property type="project" value="UniProtKB-KW"/>
</dbReference>
<dbReference type="InterPro" id="IPR041426">
    <property type="entry name" value="Mos1_HTH"/>
</dbReference>
<dbReference type="InterPro" id="IPR052709">
    <property type="entry name" value="Transposase-MT_Hybrid"/>
</dbReference>
<gene>
    <name evidence="4" type="ORF">ILUMI_21373</name>
</gene>
<reference evidence="4" key="1">
    <citation type="submission" date="2019-08" db="EMBL/GenBank/DDBJ databases">
        <title>The genome of the North American firefly Photinus pyralis.</title>
        <authorList>
            <consortium name="Photinus pyralis genome working group"/>
            <person name="Fallon T.R."/>
            <person name="Sander Lower S.E."/>
            <person name="Weng J.-K."/>
        </authorList>
    </citation>
    <scope>NUCLEOTIDE SEQUENCE</scope>
    <source>
        <strain evidence="4">TRF0915ILg1</strain>
        <tissue evidence="4">Whole body</tissue>
    </source>
</reference>
<evidence type="ECO:0000259" key="3">
    <source>
        <dbReference type="PROSITE" id="PS51253"/>
    </source>
</evidence>
<feature type="region of interest" description="Disordered" evidence="2">
    <location>
        <begin position="134"/>
        <end position="155"/>
    </location>
</feature>
<feature type="region of interest" description="Disordered" evidence="2">
    <location>
        <begin position="1"/>
        <end position="27"/>
    </location>
</feature>
<dbReference type="Pfam" id="PF17906">
    <property type="entry name" value="HTH_48"/>
    <property type="match status" value="1"/>
</dbReference>
<dbReference type="EMBL" id="VTPC01090130">
    <property type="protein sequence ID" value="KAF2884802.1"/>
    <property type="molecule type" value="Genomic_DNA"/>
</dbReference>
<evidence type="ECO:0000313" key="4">
    <source>
        <dbReference type="EMBL" id="KAF2884802.1"/>
    </source>
</evidence>
<keyword evidence="1" id="KW-0238">DNA-binding</keyword>
<comment type="caution">
    <text evidence="4">The sequence shown here is derived from an EMBL/GenBank/DDBJ whole genome shotgun (WGS) entry which is preliminary data.</text>
</comment>
<proteinExistence type="predicted"/>
<dbReference type="PROSITE" id="PS51253">
    <property type="entry name" value="HTH_CENPB"/>
    <property type="match status" value="1"/>
</dbReference>
<protein>
    <recommendedName>
        <fullName evidence="3">HTH CENPB-type domain-containing protein</fullName>
    </recommendedName>
</protein>
<dbReference type="InterPro" id="IPR006600">
    <property type="entry name" value="HTH_CenpB_DNA-bd_dom"/>
</dbReference>
<evidence type="ECO:0000313" key="5">
    <source>
        <dbReference type="Proteomes" id="UP000801492"/>
    </source>
</evidence>
<dbReference type="Proteomes" id="UP000801492">
    <property type="component" value="Unassembled WGS sequence"/>
</dbReference>
<organism evidence="4 5">
    <name type="scientific">Ignelater luminosus</name>
    <name type="common">Cucubano</name>
    <name type="synonym">Pyrophorus luminosus</name>
    <dbReference type="NCBI Taxonomy" id="2038154"/>
    <lineage>
        <taxon>Eukaryota</taxon>
        <taxon>Metazoa</taxon>
        <taxon>Ecdysozoa</taxon>
        <taxon>Arthropoda</taxon>
        <taxon>Hexapoda</taxon>
        <taxon>Insecta</taxon>
        <taxon>Pterygota</taxon>
        <taxon>Neoptera</taxon>
        <taxon>Endopterygota</taxon>
        <taxon>Coleoptera</taxon>
        <taxon>Polyphaga</taxon>
        <taxon>Elateriformia</taxon>
        <taxon>Elateroidea</taxon>
        <taxon>Elateridae</taxon>
        <taxon>Agrypninae</taxon>
        <taxon>Pyrophorini</taxon>
        <taxon>Ignelater</taxon>
    </lineage>
</organism>
<name>A0A8K0G1G8_IGNLU</name>
<dbReference type="AlphaFoldDB" id="A0A8K0G1G8"/>
<dbReference type="OrthoDB" id="8189655at2759"/>
<dbReference type="PANTHER" id="PTHR46060:SF1">
    <property type="entry name" value="MARINER MOS1 TRANSPOSASE-LIKE PROTEIN"/>
    <property type="match status" value="1"/>
</dbReference>
<dbReference type="PANTHER" id="PTHR46060">
    <property type="entry name" value="MARINER MOS1 TRANSPOSASE-LIKE PROTEIN"/>
    <property type="match status" value="1"/>
</dbReference>
<accession>A0A8K0G1G8</accession>